<dbReference type="Gene3D" id="3.40.50.150">
    <property type="entry name" value="Vaccinia Virus protein VP39"/>
    <property type="match status" value="1"/>
</dbReference>
<comment type="caution">
    <text evidence="1">The sequence shown here is derived from an EMBL/GenBank/DDBJ whole genome shotgun (WGS) entry which is preliminary data.</text>
</comment>
<dbReference type="SUPFAM" id="SSF53335">
    <property type="entry name" value="S-adenosyl-L-methionine-dependent methyltransferases"/>
    <property type="match status" value="1"/>
</dbReference>
<protein>
    <recommendedName>
        <fullName evidence="3">Class I SAM-dependent methyltransferase</fullName>
    </recommendedName>
</protein>
<keyword evidence="2" id="KW-1185">Reference proteome</keyword>
<organism evidence="1 2">
    <name type="scientific">Methylobacterium trifolii</name>
    <dbReference type="NCBI Taxonomy" id="1003092"/>
    <lineage>
        <taxon>Bacteria</taxon>
        <taxon>Pseudomonadati</taxon>
        <taxon>Pseudomonadota</taxon>
        <taxon>Alphaproteobacteria</taxon>
        <taxon>Hyphomicrobiales</taxon>
        <taxon>Methylobacteriaceae</taxon>
        <taxon>Methylobacterium</taxon>
    </lineage>
</organism>
<gene>
    <name evidence="1" type="ORF">MPOCJGCO_4426</name>
</gene>
<dbReference type="CDD" id="cd02440">
    <property type="entry name" value="AdoMet_MTases"/>
    <property type="match status" value="1"/>
</dbReference>
<sequence>MLEATLGPFMRSASFRKRVRNGLNAVGFDTTDWVRVVMYRECFAFVRSLDPQQLDALEISGGLQWSRAFDFRSYSATAYPGFDICAETMERRFDLIIADQVFEHLKWPMRAGRNVYQMLRPGGHFIICTPFMIRVHASPIDCSRWTEQGLSCLLQECGFPEDAITTASWGNRACVKSNFLKWRRHGWYRSLRNEPDFPVMVWAYARKPLDAPAA</sequence>
<dbReference type="RefSeq" id="WP_238184945.1">
    <property type="nucleotide sequence ID" value="NZ_BPRB01000302.1"/>
</dbReference>
<dbReference type="Pfam" id="PF13489">
    <property type="entry name" value="Methyltransf_23"/>
    <property type="match status" value="1"/>
</dbReference>
<proteinExistence type="predicted"/>
<evidence type="ECO:0000313" key="2">
    <source>
        <dbReference type="Proteomes" id="UP001055057"/>
    </source>
</evidence>
<evidence type="ECO:0008006" key="3">
    <source>
        <dbReference type="Google" id="ProtNLM"/>
    </source>
</evidence>
<reference evidence="1" key="2">
    <citation type="submission" date="2021-08" db="EMBL/GenBank/DDBJ databases">
        <authorList>
            <person name="Tani A."/>
            <person name="Ola A."/>
            <person name="Ogura Y."/>
            <person name="Katsura K."/>
            <person name="Hayashi T."/>
        </authorList>
    </citation>
    <scope>NUCLEOTIDE SEQUENCE</scope>
    <source>
        <strain evidence="1">DSM 23632</strain>
    </source>
</reference>
<name>A0ABQ4U482_9HYPH</name>
<dbReference type="Proteomes" id="UP001055057">
    <property type="component" value="Unassembled WGS sequence"/>
</dbReference>
<dbReference type="EMBL" id="BPRB01000302">
    <property type="protein sequence ID" value="GJE62293.1"/>
    <property type="molecule type" value="Genomic_DNA"/>
</dbReference>
<dbReference type="InterPro" id="IPR029063">
    <property type="entry name" value="SAM-dependent_MTases_sf"/>
</dbReference>
<evidence type="ECO:0000313" key="1">
    <source>
        <dbReference type="EMBL" id="GJE62293.1"/>
    </source>
</evidence>
<reference evidence="1" key="1">
    <citation type="journal article" date="2021" name="Front. Microbiol.">
        <title>Comprehensive Comparative Genomics and Phenotyping of Methylobacterium Species.</title>
        <authorList>
            <person name="Alessa O."/>
            <person name="Ogura Y."/>
            <person name="Fujitani Y."/>
            <person name="Takami H."/>
            <person name="Hayashi T."/>
            <person name="Sahin N."/>
            <person name="Tani A."/>
        </authorList>
    </citation>
    <scope>NUCLEOTIDE SEQUENCE</scope>
    <source>
        <strain evidence="1">DSM 23632</strain>
    </source>
</reference>
<accession>A0ABQ4U482</accession>